<accession>A0A6D2JYG4</accession>
<dbReference type="AlphaFoldDB" id="A0A6D2JYG4"/>
<comment type="caution">
    <text evidence="2">The sequence shown here is derived from an EMBL/GenBank/DDBJ whole genome shotgun (WGS) entry which is preliminary data.</text>
</comment>
<organism evidence="2 3">
    <name type="scientific">Microthlaspi erraticum</name>
    <dbReference type="NCBI Taxonomy" id="1685480"/>
    <lineage>
        <taxon>Eukaryota</taxon>
        <taxon>Viridiplantae</taxon>
        <taxon>Streptophyta</taxon>
        <taxon>Embryophyta</taxon>
        <taxon>Tracheophyta</taxon>
        <taxon>Spermatophyta</taxon>
        <taxon>Magnoliopsida</taxon>
        <taxon>eudicotyledons</taxon>
        <taxon>Gunneridae</taxon>
        <taxon>Pentapetalae</taxon>
        <taxon>rosids</taxon>
        <taxon>malvids</taxon>
        <taxon>Brassicales</taxon>
        <taxon>Brassicaceae</taxon>
        <taxon>Coluteocarpeae</taxon>
        <taxon>Microthlaspi</taxon>
    </lineage>
</organism>
<evidence type="ECO:0000256" key="1">
    <source>
        <dbReference type="SAM" id="Phobius"/>
    </source>
</evidence>
<proteinExistence type="predicted"/>
<dbReference type="EMBL" id="CACVBM020001296">
    <property type="protein sequence ID" value="CAA7044372.1"/>
    <property type="molecule type" value="Genomic_DNA"/>
</dbReference>
<dbReference type="PANTHER" id="PTHR36358">
    <property type="entry name" value="SUCCINATE DEHYDROGENASE SUBUNIT 4, MITOCHONDRIAL"/>
    <property type="match status" value="1"/>
</dbReference>
<dbReference type="Proteomes" id="UP000467841">
    <property type="component" value="Unassembled WGS sequence"/>
</dbReference>
<protein>
    <submittedName>
        <fullName evidence="2">Uncharacterized protein</fullName>
    </submittedName>
</protein>
<feature type="transmembrane region" description="Helical" evidence="1">
    <location>
        <begin position="131"/>
        <end position="152"/>
    </location>
</feature>
<evidence type="ECO:0000313" key="3">
    <source>
        <dbReference type="Proteomes" id="UP000467841"/>
    </source>
</evidence>
<dbReference type="GO" id="GO:0006121">
    <property type="term" value="P:mitochondrial electron transport, succinate to ubiquinone"/>
    <property type="evidence" value="ECO:0007669"/>
    <property type="project" value="InterPro"/>
</dbReference>
<dbReference type="PANTHER" id="PTHR36358:SF1">
    <property type="entry name" value="SUCCINATE DEHYDROGENASE SUBUNIT 4, MITOCHONDRIAL"/>
    <property type="match status" value="1"/>
</dbReference>
<name>A0A6D2JYG4_9BRAS</name>
<dbReference type="GO" id="GO:0006099">
    <property type="term" value="P:tricarboxylic acid cycle"/>
    <property type="evidence" value="ECO:0007669"/>
    <property type="project" value="InterPro"/>
</dbReference>
<dbReference type="GO" id="GO:0045273">
    <property type="term" value="C:respiratory chain complex II (succinate dehydrogenase)"/>
    <property type="evidence" value="ECO:0007669"/>
    <property type="project" value="InterPro"/>
</dbReference>
<reference evidence="2" key="1">
    <citation type="submission" date="2020-01" db="EMBL/GenBank/DDBJ databases">
        <authorList>
            <person name="Mishra B."/>
        </authorList>
    </citation>
    <scope>NUCLEOTIDE SEQUENCE [LARGE SCALE GENOMIC DNA]</scope>
</reference>
<keyword evidence="1" id="KW-0472">Membrane</keyword>
<gene>
    <name evidence="2" type="ORF">MERR_LOCUS31607</name>
</gene>
<dbReference type="InterPro" id="IPR044963">
    <property type="entry name" value="SDH4"/>
</dbReference>
<keyword evidence="1" id="KW-0812">Transmembrane</keyword>
<dbReference type="GO" id="GO:0005743">
    <property type="term" value="C:mitochondrial inner membrane"/>
    <property type="evidence" value="ECO:0007669"/>
    <property type="project" value="InterPro"/>
</dbReference>
<dbReference type="OrthoDB" id="822750at2759"/>
<keyword evidence="1" id="KW-1133">Transmembrane helix</keyword>
<evidence type="ECO:0000313" key="2">
    <source>
        <dbReference type="EMBL" id="CAA7044372.1"/>
    </source>
</evidence>
<sequence length="153" mass="17069">MSLRRTVLDLHRQTNNLSLLKSLPFSISSASATPAASAAAMRFLPGRDLSSIPFAIAQKLKSDSASLVADRSISSLRQSGLDRAAQFSRLQTSRGYTNASYLPKVHLLYHINEGMEEILADYVHQEMTRNLMVISLGLFQFIVIKDVFVFLFF</sequence>
<keyword evidence="3" id="KW-1185">Reference proteome</keyword>